<dbReference type="EMBL" id="FNYK01000004">
    <property type="protein sequence ID" value="SEI45184.1"/>
    <property type="molecule type" value="Genomic_DNA"/>
</dbReference>
<gene>
    <name evidence="7" type="ORF">SAMN04487834_100465</name>
</gene>
<keyword evidence="8" id="KW-1185">Reference proteome</keyword>
<evidence type="ECO:0000256" key="2">
    <source>
        <dbReference type="ARBA" id="ARBA00022630"/>
    </source>
</evidence>
<evidence type="ECO:0000256" key="5">
    <source>
        <dbReference type="SAM" id="MobiDB-lite"/>
    </source>
</evidence>
<dbReference type="InterPro" id="IPR037396">
    <property type="entry name" value="FMN_HAD"/>
</dbReference>
<dbReference type="InterPro" id="IPR000262">
    <property type="entry name" value="FMN-dep_DH"/>
</dbReference>
<dbReference type="PANTHER" id="PTHR10578">
    <property type="entry name" value="S -2-HYDROXY-ACID OXIDASE-RELATED"/>
    <property type="match status" value="1"/>
</dbReference>
<organism evidence="7 8">
    <name type="scientific">Sharpea azabuensis</name>
    <dbReference type="NCBI Taxonomy" id="322505"/>
    <lineage>
        <taxon>Bacteria</taxon>
        <taxon>Bacillati</taxon>
        <taxon>Bacillota</taxon>
        <taxon>Erysipelotrichia</taxon>
        <taxon>Erysipelotrichales</taxon>
        <taxon>Coprobacillaceae</taxon>
        <taxon>Sharpea</taxon>
    </lineage>
</organism>
<keyword evidence="4" id="KW-0560">Oxidoreductase</keyword>
<dbReference type="STRING" id="322505.SAMN04487836_10252"/>
<protein>
    <submittedName>
        <fullName evidence="7">FMN-dependent dehydrogenase, includes L-lactate dehydrogenase and type II isopentenyl diphosphate isomerase</fullName>
    </submittedName>
</protein>
<reference evidence="8" key="1">
    <citation type="submission" date="2016-10" db="EMBL/GenBank/DDBJ databases">
        <authorList>
            <person name="Varghese N."/>
        </authorList>
    </citation>
    <scope>NUCLEOTIDE SEQUENCE [LARGE SCALE GENOMIC DNA]</scope>
    <source>
        <strain evidence="8">DSM 20406</strain>
    </source>
</reference>
<proteinExistence type="predicted"/>
<dbReference type="PROSITE" id="PS51349">
    <property type="entry name" value="FMN_HYDROXY_ACID_DH_2"/>
    <property type="match status" value="1"/>
</dbReference>
<dbReference type="Proteomes" id="UP000183028">
    <property type="component" value="Unassembled WGS sequence"/>
</dbReference>
<dbReference type="InterPro" id="IPR013785">
    <property type="entry name" value="Aldolase_TIM"/>
</dbReference>
<keyword evidence="2" id="KW-0285">Flavoprotein</keyword>
<evidence type="ECO:0000256" key="1">
    <source>
        <dbReference type="ARBA" id="ARBA00001917"/>
    </source>
</evidence>
<accession>A0A1H6QW47</accession>
<dbReference type="Pfam" id="PF01070">
    <property type="entry name" value="FMN_dh"/>
    <property type="match status" value="2"/>
</dbReference>
<dbReference type="GO" id="GO:0016853">
    <property type="term" value="F:isomerase activity"/>
    <property type="evidence" value="ECO:0007669"/>
    <property type="project" value="UniProtKB-KW"/>
</dbReference>
<keyword evidence="3" id="KW-0288">FMN</keyword>
<name>A0A1H6QW47_9FIRM</name>
<sequence length="324" mass="35654">MSDMNLTGPWPGPEGLIPEPPKNAADANGHTRNYLDSILIEERIIDAIEPDLHFDLWGKSFASPIMMPAFSHLNKVGENGRTPMEEYAQAAKELQVVNWVGMEPDDEFEKIAAVGAKTGRIIKPFKDKQEIYRQIDKAHECGAIAVGIDIDHVFGKDGKYDIVDGIELGSVTCEDLKNYVNYSKVPFVAKGVLSVTDALKCKEAGVDAIFISHHHGRMPFAIQPLAILPQIKKVLAGTGMMIFVDCHIDDGYDAYKALALGADAVSVGRGILPGLLKEGTEGVIKKVNKMNEQLSELMGYTNVHNVNEFDPSVLYIYGHQFEKE</sequence>
<comment type="cofactor">
    <cofactor evidence="1">
        <name>FMN</name>
        <dbReference type="ChEBI" id="CHEBI:58210"/>
    </cofactor>
</comment>
<evidence type="ECO:0000313" key="8">
    <source>
        <dbReference type="Proteomes" id="UP000183028"/>
    </source>
</evidence>
<keyword evidence="7" id="KW-0413">Isomerase</keyword>
<evidence type="ECO:0000259" key="6">
    <source>
        <dbReference type="PROSITE" id="PS51349"/>
    </source>
</evidence>
<dbReference type="AlphaFoldDB" id="A0A1H6QW47"/>
<dbReference type="SUPFAM" id="SSF51395">
    <property type="entry name" value="FMN-linked oxidoreductases"/>
    <property type="match status" value="1"/>
</dbReference>
<dbReference type="GO" id="GO:0016491">
    <property type="term" value="F:oxidoreductase activity"/>
    <property type="evidence" value="ECO:0007669"/>
    <property type="project" value="UniProtKB-KW"/>
</dbReference>
<dbReference type="PANTHER" id="PTHR10578:SF107">
    <property type="entry name" value="2-HYDROXYACID OXIDASE 1"/>
    <property type="match status" value="1"/>
</dbReference>
<feature type="region of interest" description="Disordered" evidence="5">
    <location>
        <begin position="1"/>
        <end position="28"/>
    </location>
</feature>
<dbReference type="RefSeq" id="WP_177164938.1">
    <property type="nucleotide sequence ID" value="NZ_FNYK01000004.1"/>
</dbReference>
<dbReference type="eggNOG" id="COG1304">
    <property type="taxonomic scope" value="Bacteria"/>
</dbReference>
<evidence type="ECO:0000313" key="7">
    <source>
        <dbReference type="EMBL" id="SEI45184.1"/>
    </source>
</evidence>
<dbReference type="Gene3D" id="3.20.20.70">
    <property type="entry name" value="Aldolase class I"/>
    <property type="match status" value="1"/>
</dbReference>
<evidence type="ECO:0000256" key="3">
    <source>
        <dbReference type="ARBA" id="ARBA00022643"/>
    </source>
</evidence>
<evidence type="ECO:0000256" key="4">
    <source>
        <dbReference type="ARBA" id="ARBA00023002"/>
    </source>
</evidence>
<feature type="domain" description="FMN hydroxy acid dehydrogenase" evidence="6">
    <location>
        <begin position="1"/>
        <end position="319"/>
    </location>
</feature>